<evidence type="ECO:0000313" key="1">
    <source>
        <dbReference type="EMBL" id="PWW78867.1"/>
    </source>
</evidence>
<gene>
    <name evidence="1" type="ORF">C7212DRAFT_156807</name>
</gene>
<dbReference type="OrthoDB" id="10414291at2759"/>
<sequence>MRIRCLASSPIVVRKLISSVRLFGGDEGNVGEDGPEEAICYQWRCGKIGGRVGGIRAEDSGSHTLVWGSVGDV</sequence>
<dbReference type="Proteomes" id="UP000246991">
    <property type="component" value="Unassembled WGS sequence"/>
</dbReference>
<dbReference type="AlphaFoldDB" id="A0A317SZK2"/>
<proteinExistence type="predicted"/>
<evidence type="ECO:0000313" key="2">
    <source>
        <dbReference type="Proteomes" id="UP000246991"/>
    </source>
</evidence>
<organism evidence="1 2">
    <name type="scientific">Tuber magnatum</name>
    <name type="common">white Piedmont truffle</name>
    <dbReference type="NCBI Taxonomy" id="42249"/>
    <lineage>
        <taxon>Eukaryota</taxon>
        <taxon>Fungi</taxon>
        <taxon>Dikarya</taxon>
        <taxon>Ascomycota</taxon>
        <taxon>Pezizomycotina</taxon>
        <taxon>Pezizomycetes</taxon>
        <taxon>Pezizales</taxon>
        <taxon>Tuberaceae</taxon>
        <taxon>Tuber</taxon>
    </lineage>
</organism>
<name>A0A317SZK2_9PEZI</name>
<comment type="caution">
    <text evidence="1">The sequence shown here is derived from an EMBL/GenBank/DDBJ whole genome shotgun (WGS) entry which is preliminary data.</text>
</comment>
<reference evidence="1 2" key="1">
    <citation type="submission" date="2018-03" db="EMBL/GenBank/DDBJ databases">
        <title>Genomes of Pezizomycetes fungi and the evolution of truffles.</title>
        <authorList>
            <person name="Murat C."/>
            <person name="Payen T."/>
            <person name="Noel B."/>
            <person name="Kuo A."/>
            <person name="Martin F.M."/>
        </authorList>
    </citation>
    <scope>NUCLEOTIDE SEQUENCE [LARGE SCALE GENOMIC DNA]</scope>
    <source>
        <strain evidence="1">091103-1</strain>
    </source>
</reference>
<keyword evidence="2" id="KW-1185">Reference proteome</keyword>
<accession>A0A317SZK2</accession>
<protein>
    <submittedName>
        <fullName evidence="1">Uncharacterized protein</fullName>
    </submittedName>
</protein>
<dbReference type="EMBL" id="PYWC01000012">
    <property type="protein sequence ID" value="PWW78867.1"/>
    <property type="molecule type" value="Genomic_DNA"/>
</dbReference>